<evidence type="ECO:0000256" key="12">
    <source>
        <dbReference type="RuleBase" id="RU000605"/>
    </source>
</evidence>
<dbReference type="GO" id="GO:0009423">
    <property type="term" value="P:chorismate biosynthetic process"/>
    <property type="evidence" value="ECO:0007669"/>
    <property type="project" value="UniProtKB-UniRule"/>
</dbReference>
<dbReference type="NCBIfam" id="NF003793">
    <property type="entry name" value="PRK05382.1"/>
    <property type="match status" value="1"/>
</dbReference>
<dbReference type="GO" id="GO:0010181">
    <property type="term" value="F:FMN binding"/>
    <property type="evidence" value="ECO:0007669"/>
    <property type="project" value="TreeGrafter"/>
</dbReference>
<dbReference type="Gene3D" id="3.60.150.10">
    <property type="entry name" value="Chorismate synthase AroC"/>
    <property type="match status" value="1"/>
</dbReference>
<dbReference type="GO" id="GO:0005829">
    <property type="term" value="C:cytosol"/>
    <property type="evidence" value="ECO:0007669"/>
    <property type="project" value="TreeGrafter"/>
</dbReference>
<dbReference type="PROSITE" id="PS00787">
    <property type="entry name" value="CHORISMATE_SYNTHASE_1"/>
    <property type="match status" value="1"/>
</dbReference>
<comment type="pathway">
    <text evidence="1 11 12">Metabolic intermediate biosynthesis; chorismate biosynthesis; chorismate from D-erythrose 4-phosphate and phosphoenolpyruvate: step 7/7.</text>
</comment>
<dbReference type="PANTHER" id="PTHR21085:SF0">
    <property type="entry name" value="CHORISMATE SYNTHASE"/>
    <property type="match status" value="1"/>
</dbReference>
<dbReference type="PROSITE" id="PS00788">
    <property type="entry name" value="CHORISMATE_SYNTHASE_2"/>
    <property type="match status" value="1"/>
</dbReference>
<evidence type="ECO:0000256" key="9">
    <source>
        <dbReference type="ARBA" id="ARBA00023141"/>
    </source>
</evidence>
<comment type="similarity">
    <text evidence="2 11 12">Belongs to the chorismate synthase family.</text>
</comment>
<dbReference type="SMR" id="A0A2X3HB78"/>
<feature type="binding site" evidence="11">
    <location>
        <position position="39"/>
    </location>
    <ligand>
        <name>NADP(+)</name>
        <dbReference type="ChEBI" id="CHEBI:58349"/>
    </ligand>
</feature>
<evidence type="ECO:0000313" key="15">
    <source>
        <dbReference type="Proteomes" id="UP000250257"/>
    </source>
</evidence>
<keyword evidence="10 11" id="KW-0456">Lyase</keyword>
<organism evidence="14 15">
    <name type="scientific">Listeria fleischmannii subsp. fleischmannii</name>
    <dbReference type="NCBI Taxonomy" id="1671902"/>
    <lineage>
        <taxon>Bacteria</taxon>
        <taxon>Bacillati</taxon>
        <taxon>Bacillota</taxon>
        <taxon>Bacilli</taxon>
        <taxon>Bacillales</taxon>
        <taxon>Listeriaceae</taxon>
        <taxon>Listeria</taxon>
    </lineage>
</organism>
<dbReference type="UniPathway" id="UPA00053">
    <property type="reaction ID" value="UER00090"/>
</dbReference>
<evidence type="ECO:0000256" key="8">
    <source>
        <dbReference type="ARBA" id="ARBA00022857"/>
    </source>
</evidence>
<gene>
    <name evidence="14" type="primary">aroF</name>
    <name evidence="11" type="synonym">aroC</name>
    <name evidence="14" type="ORF">NCTC13940_01672</name>
</gene>
<keyword evidence="8 11" id="KW-0521">NADP</keyword>
<feature type="binding site" evidence="11">
    <location>
        <begin position="251"/>
        <end position="252"/>
    </location>
    <ligand>
        <name>FMN</name>
        <dbReference type="ChEBI" id="CHEBI:58210"/>
    </ligand>
</feature>
<feature type="binding site" evidence="11">
    <location>
        <position position="337"/>
    </location>
    <ligand>
        <name>FMN</name>
        <dbReference type="ChEBI" id="CHEBI:58210"/>
    </ligand>
</feature>
<dbReference type="InterPro" id="IPR020541">
    <property type="entry name" value="Chorismate_synthase_CS"/>
</dbReference>
<dbReference type="PIRSF" id="PIRSF001456">
    <property type="entry name" value="Chorismate_synth"/>
    <property type="match status" value="1"/>
</dbReference>
<evidence type="ECO:0000256" key="13">
    <source>
        <dbReference type="SAM" id="MobiDB-lite"/>
    </source>
</evidence>
<evidence type="ECO:0000256" key="7">
    <source>
        <dbReference type="ARBA" id="ARBA00022827"/>
    </source>
</evidence>
<dbReference type="RefSeq" id="WP_112153802.1">
    <property type="nucleotide sequence ID" value="NZ_UAWT01000018.1"/>
</dbReference>
<dbReference type="EMBL" id="UAWT01000018">
    <property type="protein sequence ID" value="SQC69767.1"/>
    <property type="molecule type" value="Genomic_DNA"/>
</dbReference>
<dbReference type="CDD" id="cd07304">
    <property type="entry name" value="Chorismate_synthase"/>
    <property type="match status" value="1"/>
</dbReference>
<feature type="binding site" evidence="11">
    <location>
        <position position="45"/>
    </location>
    <ligand>
        <name>NADP(+)</name>
        <dbReference type="ChEBI" id="CHEBI:58349"/>
    </ligand>
</feature>
<evidence type="ECO:0000313" key="14">
    <source>
        <dbReference type="EMBL" id="SQC69767.1"/>
    </source>
</evidence>
<evidence type="ECO:0000256" key="5">
    <source>
        <dbReference type="ARBA" id="ARBA00022630"/>
    </source>
</evidence>
<evidence type="ECO:0000256" key="10">
    <source>
        <dbReference type="ARBA" id="ARBA00023239"/>
    </source>
</evidence>
<feature type="binding site" evidence="11">
    <location>
        <position position="296"/>
    </location>
    <ligand>
        <name>FMN</name>
        <dbReference type="ChEBI" id="CHEBI:58210"/>
    </ligand>
</feature>
<dbReference type="HAMAP" id="MF_00300">
    <property type="entry name" value="Chorismate_synth"/>
    <property type="match status" value="1"/>
</dbReference>
<dbReference type="GO" id="GO:0008652">
    <property type="term" value="P:amino acid biosynthetic process"/>
    <property type="evidence" value="ECO:0007669"/>
    <property type="project" value="UniProtKB-KW"/>
</dbReference>
<dbReference type="GO" id="GO:0009073">
    <property type="term" value="P:aromatic amino acid family biosynthetic process"/>
    <property type="evidence" value="ECO:0007669"/>
    <property type="project" value="UniProtKB-KW"/>
</dbReference>
<comment type="cofactor">
    <cofactor evidence="11 12">
        <name>FMNH2</name>
        <dbReference type="ChEBI" id="CHEBI:57618"/>
    </cofactor>
    <text evidence="11 12">Reduced FMN (FMNH(2)).</text>
</comment>
<dbReference type="PROSITE" id="PS00789">
    <property type="entry name" value="CHORISMATE_SYNTHASE_3"/>
    <property type="match status" value="1"/>
</dbReference>
<proteinExistence type="inferred from homology"/>
<name>A0A2X3HB78_9LIST</name>
<accession>A0A2X3HB78</accession>
<dbReference type="GO" id="GO:0004107">
    <property type="term" value="F:chorismate synthase activity"/>
    <property type="evidence" value="ECO:0007669"/>
    <property type="project" value="UniProtKB-UniRule"/>
</dbReference>
<keyword evidence="6 11" id="KW-0288">FMN</keyword>
<dbReference type="SUPFAM" id="SSF103263">
    <property type="entry name" value="Chorismate synthase, AroC"/>
    <property type="match status" value="1"/>
</dbReference>
<dbReference type="InterPro" id="IPR000453">
    <property type="entry name" value="Chorismate_synth"/>
</dbReference>
<dbReference type="Proteomes" id="UP000250257">
    <property type="component" value="Unassembled WGS sequence"/>
</dbReference>
<keyword evidence="4 11" id="KW-0028">Amino-acid biosynthesis</keyword>
<evidence type="ECO:0000256" key="1">
    <source>
        <dbReference type="ARBA" id="ARBA00005044"/>
    </source>
</evidence>
<protein>
    <recommendedName>
        <fullName evidence="3 11">Chorismate synthase</fullName>
        <shortName evidence="11">CS</shortName>
        <ecNumber evidence="3 11">4.2.3.5</ecNumber>
    </recommendedName>
    <alternativeName>
        <fullName evidence="11">5-enolpyruvylshikimate-3-phosphate phospholyase</fullName>
    </alternativeName>
</protein>
<evidence type="ECO:0000256" key="4">
    <source>
        <dbReference type="ARBA" id="ARBA00022605"/>
    </source>
</evidence>
<dbReference type="EC" id="4.2.3.5" evidence="3 11"/>
<dbReference type="Pfam" id="PF01264">
    <property type="entry name" value="Chorismate_synt"/>
    <property type="match status" value="1"/>
</dbReference>
<feature type="binding site" evidence="11">
    <location>
        <begin position="311"/>
        <end position="315"/>
    </location>
    <ligand>
        <name>FMN</name>
        <dbReference type="ChEBI" id="CHEBI:58210"/>
    </ligand>
</feature>
<sequence length="403" mass="44222">MRYLTAGESHGPGLTTIIEGLPAGMPLLSEDINVELKRRQGGHGRGARMKIEKDRAQITAGIRHGKTLGAPVAIFVENKDWKHWETVMSIDPVDEKHEASRKVSRPRPGHADLVGGMKYGHRDMRNVLERSSARETTVRVAAGAVAKQLLRELGIIVAAHVLEIGGVRANLTRDYTVSEIADIANESPVRTLDKEIEQAMMDKIDDTKKKGDTIGGIVEVVVGGVPAGLGSYVQWDKKLDAKIARAIVSINAFKGAEFGVGFEAARKYGSEVMDEIVWSKDSGYTRTSNNLGGFEGGMTNGMPIVVRGVMKPIPTLYKPLQSVDIDTKEPFTASVERSDSSAVPAASVVAENVVAWEVACAVLDKFDSDRFDVLKKHVEEHRELTRDFKCLRLQFKRLVRRTV</sequence>
<evidence type="ECO:0000256" key="6">
    <source>
        <dbReference type="ARBA" id="ARBA00022643"/>
    </source>
</evidence>
<comment type="subunit">
    <text evidence="11">Homotetramer.</text>
</comment>
<dbReference type="InterPro" id="IPR035904">
    <property type="entry name" value="Chorismate_synth_AroC_sf"/>
</dbReference>
<reference evidence="14 15" key="1">
    <citation type="submission" date="2018-06" db="EMBL/GenBank/DDBJ databases">
        <authorList>
            <consortium name="Pathogen Informatics"/>
            <person name="Doyle S."/>
        </authorList>
    </citation>
    <scope>NUCLEOTIDE SEQUENCE [LARGE SCALE GENOMIC DNA]</scope>
    <source>
        <strain evidence="14 15">NCTC13940</strain>
    </source>
</reference>
<feature type="binding site" evidence="11">
    <location>
        <begin position="130"/>
        <end position="132"/>
    </location>
    <ligand>
        <name>FMN</name>
        <dbReference type="ChEBI" id="CHEBI:58210"/>
    </ligand>
</feature>
<dbReference type="PANTHER" id="PTHR21085">
    <property type="entry name" value="CHORISMATE SYNTHASE"/>
    <property type="match status" value="1"/>
</dbReference>
<evidence type="ECO:0000256" key="2">
    <source>
        <dbReference type="ARBA" id="ARBA00008014"/>
    </source>
</evidence>
<dbReference type="FunFam" id="3.60.150.10:FF:000002">
    <property type="entry name" value="Chorismate synthase"/>
    <property type="match status" value="1"/>
</dbReference>
<dbReference type="STRING" id="1214117.LFLEISCH_02131"/>
<comment type="function">
    <text evidence="11">Catalyzes the anti-1,4-elimination of the C-3 phosphate and the C-6 proR hydrogen from 5-enolpyruvylshikimate-3-phosphate (EPSP) to yield chorismate, which is the branch point compound that serves as the starting substrate for the three terminal pathways of aromatic amino acid biosynthesis. This reaction introduces a second double bond into the aromatic ring system.</text>
</comment>
<evidence type="ECO:0000256" key="11">
    <source>
        <dbReference type="HAMAP-Rule" id="MF_00300"/>
    </source>
</evidence>
<evidence type="ECO:0000256" key="3">
    <source>
        <dbReference type="ARBA" id="ARBA00013036"/>
    </source>
</evidence>
<dbReference type="NCBIfam" id="TIGR00033">
    <property type="entry name" value="aroC"/>
    <property type="match status" value="1"/>
</dbReference>
<feature type="region of interest" description="Disordered" evidence="13">
    <location>
        <begin position="95"/>
        <end position="116"/>
    </location>
</feature>
<dbReference type="AlphaFoldDB" id="A0A2X3HB78"/>
<keyword evidence="9 11" id="KW-0057">Aromatic amino acid biosynthesis</keyword>
<comment type="catalytic activity">
    <reaction evidence="11 12">
        <text>5-O-(1-carboxyvinyl)-3-phosphoshikimate = chorismate + phosphate</text>
        <dbReference type="Rhea" id="RHEA:21020"/>
        <dbReference type="ChEBI" id="CHEBI:29748"/>
        <dbReference type="ChEBI" id="CHEBI:43474"/>
        <dbReference type="ChEBI" id="CHEBI:57701"/>
        <dbReference type="EC" id="4.2.3.5"/>
    </reaction>
</comment>
<keyword evidence="7 11" id="KW-0274">FAD</keyword>
<keyword evidence="5 11" id="KW-0285">Flavoprotein</keyword>